<evidence type="ECO:0000256" key="6">
    <source>
        <dbReference type="SAM" id="MobiDB-lite"/>
    </source>
</evidence>
<feature type="transmembrane region" description="Helical" evidence="7">
    <location>
        <begin position="6"/>
        <end position="28"/>
    </location>
</feature>
<dbReference type="Pfam" id="PF20684">
    <property type="entry name" value="Fung_rhodopsin"/>
    <property type="match status" value="1"/>
</dbReference>
<sequence length="352" mass="39025">MSFVTTIRIVATVCECTAIVATTLRLYYRASRRHLGLDDAWAAFSLLAVIFLLAGAWMRSDVSLPIHKRVMGYFMLNSCFTCVLWSARMSILFSVMRIIPRLMNLRQYSYVCSVLFLIMWIVVLAQKLYICVHNNAWQSKPNVQCVLGESVGGVELATDIIADSILVALPIRLLWDIGISSTTRKLLVAIFSASMITSVVSIVHTAFELSPNRDAEAIAAHVEAAVSLIICNLAVLVTWLVRLLRYGEDLESGGWSDYSTSTPRRRSQVTSLRFTDAPAILLTANALGRSRGVDREFDEDVTRGGELPSPAKHKRNSDPFPSVSAGRPEVSTVTFTPDTKMQEDELRSSEAN</sequence>
<evidence type="ECO:0000313" key="9">
    <source>
        <dbReference type="EMBL" id="KAH9835286.1"/>
    </source>
</evidence>
<evidence type="ECO:0000313" key="10">
    <source>
        <dbReference type="Proteomes" id="UP000814176"/>
    </source>
</evidence>
<comment type="caution">
    <text evidence="9">The sequence shown here is derived from an EMBL/GenBank/DDBJ whole genome shotgun (WGS) entry which is preliminary data.</text>
</comment>
<comment type="subcellular location">
    <subcellularLocation>
        <location evidence="1">Membrane</location>
        <topology evidence="1">Multi-pass membrane protein</topology>
    </subcellularLocation>
</comment>
<organism evidence="9 10">
    <name type="scientific">Rhodofomes roseus</name>
    <dbReference type="NCBI Taxonomy" id="34475"/>
    <lineage>
        <taxon>Eukaryota</taxon>
        <taxon>Fungi</taxon>
        <taxon>Dikarya</taxon>
        <taxon>Basidiomycota</taxon>
        <taxon>Agaricomycotina</taxon>
        <taxon>Agaricomycetes</taxon>
        <taxon>Polyporales</taxon>
        <taxon>Rhodofomes</taxon>
    </lineage>
</organism>
<feature type="domain" description="Rhodopsin" evidence="8">
    <location>
        <begin position="24"/>
        <end position="235"/>
    </location>
</feature>
<dbReference type="Proteomes" id="UP000814176">
    <property type="component" value="Unassembled WGS sequence"/>
</dbReference>
<dbReference type="InterPro" id="IPR052337">
    <property type="entry name" value="SAT4-like"/>
</dbReference>
<evidence type="ECO:0000256" key="4">
    <source>
        <dbReference type="ARBA" id="ARBA00023136"/>
    </source>
</evidence>
<dbReference type="EMBL" id="JADCUA010000013">
    <property type="protein sequence ID" value="KAH9835286.1"/>
    <property type="molecule type" value="Genomic_DNA"/>
</dbReference>
<dbReference type="PANTHER" id="PTHR33048">
    <property type="entry name" value="PTH11-LIKE INTEGRAL MEMBRANE PROTEIN (AFU_ORTHOLOGUE AFUA_5G11245)"/>
    <property type="match status" value="1"/>
</dbReference>
<gene>
    <name evidence="9" type="ORF">C8Q71DRAFT_111990</name>
</gene>
<evidence type="ECO:0000256" key="3">
    <source>
        <dbReference type="ARBA" id="ARBA00022989"/>
    </source>
</evidence>
<evidence type="ECO:0000259" key="8">
    <source>
        <dbReference type="Pfam" id="PF20684"/>
    </source>
</evidence>
<accession>A0ABQ8KCJ3</accession>
<dbReference type="GeneID" id="71997065"/>
<dbReference type="RefSeq" id="XP_047777719.1">
    <property type="nucleotide sequence ID" value="XM_047916333.1"/>
</dbReference>
<name>A0ABQ8KCJ3_9APHY</name>
<feature type="transmembrane region" description="Helical" evidence="7">
    <location>
        <begin position="108"/>
        <end position="130"/>
    </location>
</feature>
<feature type="transmembrane region" description="Helical" evidence="7">
    <location>
        <begin position="40"/>
        <end position="58"/>
    </location>
</feature>
<protein>
    <recommendedName>
        <fullName evidence="8">Rhodopsin domain-containing protein</fullName>
    </recommendedName>
</protein>
<feature type="region of interest" description="Disordered" evidence="6">
    <location>
        <begin position="295"/>
        <end position="352"/>
    </location>
</feature>
<evidence type="ECO:0000256" key="2">
    <source>
        <dbReference type="ARBA" id="ARBA00022692"/>
    </source>
</evidence>
<comment type="similarity">
    <text evidence="5">Belongs to the SAT4 family.</text>
</comment>
<feature type="transmembrane region" description="Helical" evidence="7">
    <location>
        <begin position="156"/>
        <end position="175"/>
    </location>
</feature>
<dbReference type="InterPro" id="IPR049326">
    <property type="entry name" value="Rhodopsin_dom_fungi"/>
</dbReference>
<feature type="transmembrane region" description="Helical" evidence="7">
    <location>
        <begin position="187"/>
        <end position="207"/>
    </location>
</feature>
<feature type="transmembrane region" description="Helical" evidence="7">
    <location>
        <begin position="219"/>
        <end position="241"/>
    </location>
</feature>
<feature type="compositionally biased region" description="Basic and acidic residues" evidence="6">
    <location>
        <begin position="340"/>
        <end position="352"/>
    </location>
</feature>
<evidence type="ECO:0000256" key="5">
    <source>
        <dbReference type="ARBA" id="ARBA00038359"/>
    </source>
</evidence>
<dbReference type="PANTHER" id="PTHR33048:SF47">
    <property type="entry name" value="INTEGRAL MEMBRANE PROTEIN-RELATED"/>
    <property type="match status" value="1"/>
</dbReference>
<proteinExistence type="inferred from homology"/>
<evidence type="ECO:0000256" key="1">
    <source>
        <dbReference type="ARBA" id="ARBA00004141"/>
    </source>
</evidence>
<keyword evidence="4 7" id="KW-0472">Membrane</keyword>
<feature type="transmembrane region" description="Helical" evidence="7">
    <location>
        <begin position="70"/>
        <end position="87"/>
    </location>
</feature>
<keyword evidence="3 7" id="KW-1133">Transmembrane helix</keyword>
<reference evidence="9 10" key="1">
    <citation type="journal article" date="2021" name="Environ. Microbiol.">
        <title>Gene family expansions and transcriptome signatures uncover fungal adaptations to wood decay.</title>
        <authorList>
            <person name="Hage H."/>
            <person name="Miyauchi S."/>
            <person name="Viragh M."/>
            <person name="Drula E."/>
            <person name="Min B."/>
            <person name="Chaduli D."/>
            <person name="Navarro D."/>
            <person name="Favel A."/>
            <person name="Norest M."/>
            <person name="Lesage-Meessen L."/>
            <person name="Balint B."/>
            <person name="Merenyi Z."/>
            <person name="de Eugenio L."/>
            <person name="Morin E."/>
            <person name="Martinez A.T."/>
            <person name="Baldrian P."/>
            <person name="Stursova M."/>
            <person name="Martinez M.J."/>
            <person name="Novotny C."/>
            <person name="Magnuson J.K."/>
            <person name="Spatafora J.W."/>
            <person name="Maurice S."/>
            <person name="Pangilinan J."/>
            <person name="Andreopoulos W."/>
            <person name="LaButti K."/>
            <person name="Hundley H."/>
            <person name="Na H."/>
            <person name="Kuo A."/>
            <person name="Barry K."/>
            <person name="Lipzen A."/>
            <person name="Henrissat B."/>
            <person name="Riley R."/>
            <person name="Ahrendt S."/>
            <person name="Nagy L.G."/>
            <person name="Grigoriev I.V."/>
            <person name="Martin F."/>
            <person name="Rosso M.N."/>
        </authorList>
    </citation>
    <scope>NUCLEOTIDE SEQUENCE [LARGE SCALE GENOMIC DNA]</scope>
    <source>
        <strain evidence="9 10">CIRM-BRFM 1785</strain>
    </source>
</reference>
<keyword evidence="10" id="KW-1185">Reference proteome</keyword>
<keyword evidence="2 7" id="KW-0812">Transmembrane</keyword>
<evidence type="ECO:0000256" key="7">
    <source>
        <dbReference type="SAM" id="Phobius"/>
    </source>
</evidence>